<proteinExistence type="inferred from homology"/>
<evidence type="ECO:0000313" key="14">
    <source>
        <dbReference type="EMBL" id="RWS10883.1"/>
    </source>
</evidence>
<evidence type="ECO:0000256" key="4">
    <source>
        <dbReference type="ARBA" id="ARBA00022642"/>
    </source>
</evidence>
<comment type="similarity">
    <text evidence="12">Belongs to the eukaryotic NMN adenylyltransferase family.</text>
</comment>
<evidence type="ECO:0000256" key="1">
    <source>
        <dbReference type="ARBA" id="ARBA00001946"/>
    </source>
</evidence>
<dbReference type="GO" id="GO:0000309">
    <property type="term" value="F:nicotinamide-nucleotide adenylyltransferase activity"/>
    <property type="evidence" value="ECO:0007669"/>
    <property type="project" value="UniProtKB-EC"/>
</dbReference>
<dbReference type="InterPro" id="IPR005248">
    <property type="entry name" value="NadD/NMNAT"/>
</dbReference>
<dbReference type="InterPro" id="IPR014729">
    <property type="entry name" value="Rossmann-like_a/b/a_fold"/>
</dbReference>
<dbReference type="AlphaFoldDB" id="A0A443R6J9"/>
<dbReference type="Proteomes" id="UP000285301">
    <property type="component" value="Unassembled WGS sequence"/>
</dbReference>
<reference evidence="14 15" key="1">
    <citation type="journal article" date="2018" name="Gigascience">
        <title>Genomes of trombidid mites reveal novel predicted allergens and laterally-transferred genes associated with secondary metabolism.</title>
        <authorList>
            <person name="Dong X."/>
            <person name="Chaisiri K."/>
            <person name="Xia D."/>
            <person name="Armstrong S.D."/>
            <person name="Fang Y."/>
            <person name="Donnelly M.J."/>
            <person name="Kadowaki T."/>
            <person name="McGarry J.W."/>
            <person name="Darby A.C."/>
            <person name="Makepeace B.L."/>
        </authorList>
    </citation>
    <scope>NUCLEOTIDE SEQUENCE [LARGE SCALE GENOMIC DNA]</scope>
    <source>
        <strain evidence="14">UoL-WK</strain>
    </source>
</reference>
<dbReference type="EMBL" id="NCKU01001931">
    <property type="protein sequence ID" value="RWS10883.1"/>
    <property type="molecule type" value="Genomic_DNA"/>
</dbReference>
<keyword evidence="5 12" id="KW-0808">Transferase</keyword>
<dbReference type="GO" id="GO:0009435">
    <property type="term" value="P:NAD+ biosynthetic process"/>
    <property type="evidence" value="ECO:0007669"/>
    <property type="project" value="UniProtKB-UniPathway"/>
</dbReference>
<keyword evidence="9 12" id="KW-0520">NAD</keyword>
<dbReference type="GO" id="GO:0004515">
    <property type="term" value="F:nicotinate-nucleotide adenylyltransferase activity"/>
    <property type="evidence" value="ECO:0007669"/>
    <property type="project" value="UniProtKB-EC"/>
</dbReference>
<dbReference type="NCBIfam" id="TIGR00482">
    <property type="entry name" value="nicotinate (nicotinamide) nucleotide adenylyltransferase"/>
    <property type="match status" value="1"/>
</dbReference>
<keyword evidence="10" id="KW-0496">Mitochondrion</keyword>
<dbReference type="FunFam" id="3.40.50.620:FF:000221">
    <property type="entry name" value="Nicotinamide/nicotinic acid mononucleotide adenylyltransferase 3"/>
    <property type="match status" value="1"/>
</dbReference>
<comment type="pathway">
    <text evidence="12">Cofactor biosynthesis; NAD(+) biosynthesis; NAD(+) from nicotinamide D-ribonucleotide: step 1/1.</text>
</comment>
<evidence type="ECO:0000256" key="3">
    <source>
        <dbReference type="ARBA" id="ARBA00011881"/>
    </source>
</evidence>
<dbReference type="PANTHER" id="PTHR12039:SF0">
    <property type="entry name" value="NICOTINAMIDE-NUCLEOTIDE ADENYLYLTRANSFERASE"/>
    <property type="match status" value="1"/>
</dbReference>
<dbReference type="SUPFAM" id="SSF52374">
    <property type="entry name" value="Nucleotidylyl transferase"/>
    <property type="match status" value="1"/>
</dbReference>
<evidence type="ECO:0000256" key="9">
    <source>
        <dbReference type="ARBA" id="ARBA00023027"/>
    </source>
</evidence>
<evidence type="ECO:0000256" key="2">
    <source>
        <dbReference type="ARBA" id="ARBA00004173"/>
    </source>
</evidence>
<sequence>MKPIVLISCGSFNPITVMHLNMFQVAKHFLESECRTKYRVLRGIISPVNDRYSFKKTLIPAEHRIEMIKLALNTSSDNDWIRVDDFEAKQEQWMRTLDVLKHFEREIKSGDLLADLPNVNKSEVDLRIICGADLIETFSVPNLWKDEDIRELISNYGYVILPREGSNHEKYIEEHHILSQYKDNIIILNCWEKNDVSSTRVREAVKKGDSIKGLVEDVVEEYIKQHRLYLT</sequence>
<comment type="subunit">
    <text evidence="3">Homotetramer.</text>
</comment>
<comment type="catalytic activity">
    <reaction evidence="12">
        <text>nicotinate beta-D-ribonucleotide + ATP + H(+) = deamido-NAD(+) + diphosphate</text>
        <dbReference type="Rhea" id="RHEA:22860"/>
        <dbReference type="ChEBI" id="CHEBI:15378"/>
        <dbReference type="ChEBI" id="CHEBI:30616"/>
        <dbReference type="ChEBI" id="CHEBI:33019"/>
        <dbReference type="ChEBI" id="CHEBI:57502"/>
        <dbReference type="ChEBI" id="CHEBI:58437"/>
        <dbReference type="EC" id="2.7.7.18"/>
    </reaction>
</comment>
<keyword evidence="15" id="KW-1185">Reference proteome</keyword>
<dbReference type="GO" id="GO:0005759">
    <property type="term" value="C:mitochondrial matrix"/>
    <property type="evidence" value="ECO:0007669"/>
    <property type="project" value="UniProtKB-ARBA"/>
</dbReference>
<dbReference type="GO" id="GO:0005524">
    <property type="term" value="F:ATP binding"/>
    <property type="evidence" value="ECO:0007669"/>
    <property type="project" value="UniProtKB-KW"/>
</dbReference>
<keyword evidence="7 12" id="KW-0547">Nucleotide-binding</keyword>
<comment type="catalytic activity">
    <reaction evidence="12">
        <text>beta-nicotinamide D-ribonucleotide + ATP + H(+) = diphosphate + NAD(+)</text>
        <dbReference type="Rhea" id="RHEA:21360"/>
        <dbReference type="ChEBI" id="CHEBI:14649"/>
        <dbReference type="ChEBI" id="CHEBI:15378"/>
        <dbReference type="ChEBI" id="CHEBI:30616"/>
        <dbReference type="ChEBI" id="CHEBI:33019"/>
        <dbReference type="ChEBI" id="CHEBI:57540"/>
        <dbReference type="EC" id="2.7.7.1"/>
    </reaction>
</comment>
<evidence type="ECO:0000256" key="7">
    <source>
        <dbReference type="ARBA" id="ARBA00022741"/>
    </source>
</evidence>
<dbReference type="STRING" id="1965070.A0A443R6J9"/>
<accession>A0A443R6J9</accession>
<evidence type="ECO:0000256" key="10">
    <source>
        <dbReference type="ARBA" id="ARBA00023128"/>
    </source>
</evidence>
<evidence type="ECO:0000256" key="12">
    <source>
        <dbReference type="RuleBase" id="RU362021"/>
    </source>
</evidence>
<dbReference type="InterPro" id="IPR051182">
    <property type="entry name" value="Euk_NMN_adenylyltrnsfrase"/>
</dbReference>
<evidence type="ECO:0000259" key="13">
    <source>
        <dbReference type="Pfam" id="PF01467"/>
    </source>
</evidence>
<keyword evidence="4 12" id="KW-0662">Pyridine nucleotide biosynthesis</keyword>
<comment type="caution">
    <text evidence="14">The sequence shown here is derived from an EMBL/GenBank/DDBJ whole genome shotgun (WGS) entry which is preliminary data.</text>
</comment>
<protein>
    <recommendedName>
        <fullName evidence="12">Nicotinamide-nucleotide adenylyltransferase</fullName>
        <ecNumber evidence="12">2.7.7.1</ecNumber>
        <ecNumber evidence="12">2.7.7.18</ecNumber>
    </recommendedName>
</protein>
<dbReference type="Gene3D" id="3.40.50.620">
    <property type="entry name" value="HUPs"/>
    <property type="match status" value="1"/>
</dbReference>
<evidence type="ECO:0000313" key="15">
    <source>
        <dbReference type="Proteomes" id="UP000285301"/>
    </source>
</evidence>
<comment type="subcellular location">
    <subcellularLocation>
        <location evidence="2">Mitochondrion</location>
    </subcellularLocation>
</comment>
<dbReference type="OrthoDB" id="422187at2759"/>
<feature type="domain" description="Cytidyltransferase-like" evidence="13">
    <location>
        <begin position="9"/>
        <end position="203"/>
    </location>
</feature>
<dbReference type="EC" id="2.7.7.18" evidence="12"/>
<evidence type="ECO:0000256" key="8">
    <source>
        <dbReference type="ARBA" id="ARBA00022840"/>
    </source>
</evidence>
<evidence type="ECO:0000256" key="11">
    <source>
        <dbReference type="ARBA" id="ARBA00093425"/>
    </source>
</evidence>
<dbReference type="PANTHER" id="PTHR12039">
    <property type="entry name" value="NICOTINAMIDE MONONUCLEOTIDE ADENYLYLTRANSFERASE"/>
    <property type="match status" value="1"/>
</dbReference>
<comment type="cofactor">
    <cofactor evidence="1">
        <name>Mg(2+)</name>
        <dbReference type="ChEBI" id="CHEBI:18420"/>
    </cofactor>
</comment>
<organism evidence="14 15">
    <name type="scientific">Dinothrombium tinctorium</name>
    <dbReference type="NCBI Taxonomy" id="1965070"/>
    <lineage>
        <taxon>Eukaryota</taxon>
        <taxon>Metazoa</taxon>
        <taxon>Ecdysozoa</taxon>
        <taxon>Arthropoda</taxon>
        <taxon>Chelicerata</taxon>
        <taxon>Arachnida</taxon>
        <taxon>Acari</taxon>
        <taxon>Acariformes</taxon>
        <taxon>Trombidiformes</taxon>
        <taxon>Prostigmata</taxon>
        <taxon>Anystina</taxon>
        <taxon>Parasitengona</taxon>
        <taxon>Trombidioidea</taxon>
        <taxon>Trombidiidae</taxon>
        <taxon>Dinothrombium</taxon>
    </lineage>
</organism>
<keyword evidence="6 12" id="KW-0548">Nucleotidyltransferase</keyword>
<name>A0A443R6J9_9ACAR</name>
<dbReference type="UniPathway" id="UPA00253">
    <property type="reaction ID" value="UER00600"/>
</dbReference>
<dbReference type="InterPro" id="IPR004821">
    <property type="entry name" value="Cyt_trans-like"/>
</dbReference>
<dbReference type="EC" id="2.7.7.1" evidence="12"/>
<dbReference type="Pfam" id="PF01467">
    <property type="entry name" value="CTP_transf_like"/>
    <property type="match status" value="1"/>
</dbReference>
<evidence type="ECO:0000256" key="5">
    <source>
        <dbReference type="ARBA" id="ARBA00022679"/>
    </source>
</evidence>
<gene>
    <name evidence="14" type="ORF">B4U79_04328</name>
</gene>
<keyword evidence="8 12" id="KW-0067">ATP-binding</keyword>
<comment type="function">
    <text evidence="11">Catalyzes the formation of NAD(+) from nicotinamide mononucleotide (NMN) and ATP. Can also use the deamidated form; nicotinic acid mononucleotide (NaMN) as substrate with the same efficiency. Can use triazofurin monophosphate (TrMP) as substrate. Can also use GTP and ITP as nucleotide donors. Also catalyzes the reverse reaction, i.e. the pyrophosphorolytic cleavage of NAD(+). For the pyrophosphorolytic activity, can use NAD(+), NADH, NaAD, nicotinic acid adenine dinucleotide phosphate (NHD), nicotinamide guanine dinucleotide (NGD) as substrates. Fails to cleave phosphorylated dinucleotides NADP(+), NADPH and NaADP(+). Protects against axonal degeneration following injury. May be involved in the maintenance of axonal integrity. Also functions as a stress-response chaperone protein that prevents toxic aggregation of proteins; this function may be independent of its NAD(+) synthesis activity.</text>
</comment>
<evidence type="ECO:0000256" key="6">
    <source>
        <dbReference type="ARBA" id="ARBA00022695"/>
    </source>
</evidence>